<evidence type="ECO:0000256" key="1">
    <source>
        <dbReference type="ARBA" id="ARBA00004141"/>
    </source>
</evidence>
<dbReference type="PIRSF" id="PIRSF005799">
    <property type="entry name" value="UDP-gal_transpt"/>
    <property type="match status" value="1"/>
</dbReference>
<evidence type="ECO:0000256" key="4">
    <source>
        <dbReference type="ARBA" id="ARBA00022692"/>
    </source>
</evidence>
<dbReference type="AlphaFoldDB" id="A0A3M7PW16"/>
<evidence type="ECO:0000256" key="7">
    <source>
        <dbReference type="SAM" id="Phobius"/>
    </source>
</evidence>
<feature type="transmembrane region" description="Helical" evidence="7">
    <location>
        <begin position="205"/>
        <end position="225"/>
    </location>
</feature>
<reference evidence="8 9" key="1">
    <citation type="journal article" date="2018" name="Sci. Rep.">
        <title>Genomic signatures of local adaptation to the degree of environmental predictability in rotifers.</title>
        <authorList>
            <person name="Franch-Gras L."/>
            <person name="Hahn C."/>
            <person name="Garcia-Roger E.M."/>
            <person name="Carmona M.J."/>
            <person name="Serra M."/>
            <person name="Gomez A."/>
        </authorList>
    </citation>
    <scope>NUCLEOTIDE SEQUENCE [LARGE SCALE GENOMIC DNA]</scope>
    <source>
        <strain evidence="8">HYR1</strain>
    </source>
</reference>
<keyword evidence="4 7" id="KW-0812">Transmembrane</keyword>
<comment type="similarity">
    <text evidence="2">Belongs to the nucleotide-sugar transporter family. SLC35A subfamily.</text>
</comment>
<dbReference type="EMBL" id="REGN01008699">
    <property type="protein sequence ID" value="RNA02955.1"/>
    <property type="molecule type" value="Genomic_DNA"/>
</dbReference>
<keyword evidence="5 7" id="KW-1133">Transmembrane helix</keyword>
<dbReference type="InterPro" id="IPR037185">
    <property type="entry name" value="EmrE-like"/>
</dbReference>
<dbReference type="Pfam" id="PF04142">
    <property type="entry name" value="Nuc_sug_transp"/>
    <property type="match status" value="1"/>
</dbReference>
<feature type="transmembrane region" description="Helical" evidence="7">
    <location>
        <begin position="138"/>
        <end position="157"/>
    </location>
</feature>
<dbReference type="GO" id="GO:0000139">
    <property type="term" value="C:Golgi membrane"/>
    <property type="evidence" value="ECO:0007669"/>
    <property type="project" value="InterPro"/>
</dbReference>
<accession>A0A3M7PW16</accession>
<organism evidence="8 9">
    <name type="scientific">Brachionus plicatilis</name>
    <name type="common">Marine rotifer</name>
    <name type="synonym">Brachionus muelleri</name>
    <dbReference type="NCBI Taxonomy" id="10195"/>
    <lineage>
        <taxon>Eukaryota</taxon>
        <taxon>Metazoa</taxon>
        <taxon>Spiralia</taxon>
        <taxon>Gnathifera</taxon>
        <taxon>Rotifera</taxon>
        <taxon>Eurotatoria</taxon>
        <taxon>Monogononta</taxon>
        <taxon>Pseudotrocha</taxon>
        <taxon>Ploima</taxon>
        <taxon>Brachionidae</taxon>
        <taxon>Brachionus</taxon>
    </lineage>
</organism>
<dbReference type="PANTHER" id="PTHR10231">
    <property type="entry name" value="NUCLEOTIDE-SUGAR TRANSMEMBRANE TRANSPORTER"/>
    <property type="match status" value="1"/>
</dbReference>
<keyword evidence="9" id="KW-1185">Reference proteome</keyword>
<keyword evidence="3" id="KW-0813">Transport</keyword>
<evidence type="ECO:0000256" key="6">
    <source>
        <dbReference type="ARBA" id="ARBA00023136"/>
    </source>
</evidence>
<dbReference type="GO" id="GO:0015165">
    <property type="term" value="F:pyrimidine nucleotide-sugar transmembrane transporter activity"/>
    <property type="evidence" value="ECO:0007669"/>
    <property type="project" value="InterPro"/>
</dbReference>
<keyword evidence="6 7" id="KW-0472">Membrane</keyword>
<dbReference type="NCBIfam" id="TIGR00803">
    <property type="entry name" value="nst"/>
    <property type="match status" value="1"/>
</dbReference>
<feature type="transmembrane region" description="Helical" evidence="7">
    <location>
        <begin position="237"/>
        <end position="262"/>
    </location>
</feature>
<comment type="subcellular location">
    <subcellularLocation>
        <location evidence="1">Membrane</location>
        <topology evidence="1">Multi-pass membrane protein</topology>
    </subcellularLocation>
</comment>
<feature type="transmembrane region" description="Helical" evidence="7">
    <location>
        <begin position="111"/>
        <end position="131"/>
    </location>
</feature>
<gene>
    <name evidence="8" type="ORF">BpHYR1_045009</name>
</gene>
<evidence type="ECO:0000256" key="3">
    <source>
        <dbReference type="ARBA" id="ARBA00022597"/>
    </source>
</evidence>
<feature type="transmembrane region" description="Helical" evidence="7">
    <location>
        <begin position="49"/>
        <end position="67"/>
    </location>
</feature>
<dbReference type="Proteomes" id="UP000276133">
    <property type="component" value="Unassembled WGS sequence"/>
</dbReference>
<feature type="transmembrane region" description="Helical" evidence="7">
    <location>
        <begin position="295"/>
        <end position="314"/>
    </location>
</feature>
<protein>
    <submittedName>
        <fullName evidence="8">UDP-galactose translocator-like isoform X3</fullName>
    </submittedName>
</protein>
<feature type="transmembrane region" description="Helical" evidence="7">
    <location>
        <begin position="172"/>
        <end position="193"/>
    </location>
</feature>
<proteinExistence type="inferred from homology"/>
<keyword evidence="3" id="KW-0762">Sugar transport</keyword>
<feature type="transmembrane region" description="Helical" evidence="7">
    <location>
        <begin position="7"/>
        <end position="29"/>
    </location>
</feature>
<sequence length="350" mass="39210">MMSEREYLKWCSLIILVVQNASTILLLRYVRTVPGDLFFSTTAIVCQEIFKMTASVFLLYLESFSFAELKNTIHQQIINNRMDSIKTGIPALLFTIQTNLVYLAISNLDAAVFQVTFQIKILTTAIFMVLLLNKNLRFLQWMALVFLCAGVSIIQIQNVKSSNNQGNTQANAIFGLFCVVMACALSGLAGVYFEKILKNSKVSIWVRNIQLGLFGTLFALMTAYLSDFDKIQDKGFFFGYSSLVWLNIVIQSSGGLLVAVVIKYADNILKGYATSISIIVSCIASVYLFNTVINFVFVIGTFLVVASVVMYSYTPPQSSIPLTMTKQSINQNIDNINKQKLYFEKNNLPE</sequence>
<evidence type="ECO:0000256" key="2">
    <source>
        <dbReference type="ARBA" id="ARBA00009976"/>
    </source>
</evidence>
<comment type="caution">
    <text evidence="8">The sequence shown here is derived from an EMBL/GenBank/DDBJ whole genome shotgun (WGS) entry which is preliminary data.</text>
</comment>
<evidence type="ECO:0000256" key="5">
    <source>
        <dbReference type="ARBA" id="ARBA00022989"/>
    </source>
</evidence>
<evidence type="ECO:0000313" key="9">
    <source>
        <dbReference type="Proteomes" id="UP000276133"/>
    </source>
</evidence>
<dbReference type="SUPFAM" id="SSF103481">
    <property type="entry name" value="Multidrug resistance efflux transporter EmrE"/>
    <property type="match status" value="1"/>
</dbReference>
<feature type="transmembrane region" description="Helical" evidence="7">
    <location>
        <begin position="88"/>
        <end position="105"/>
    </location>
</feature>
<name>A0A3M7PW16_BRAPC</name>
<evidence type="ECO:0000313" key="8">
    <source>
        <dbReference type="EMBL" id="RNA02955.1"/>
    </source>
</evidence>
<dbReference type="STRING" id="10195.A0A3M7PW16"/>
<dbReference type="InterPro" id="IPR007271">
    <property type="entry name" value="Nuc_sug_transpt"/>
</dbReference>
<dbReference type="OrthoDB" id="408493at2759"/>